<protein>
    <submittedName>
        <fullName evidence="1">Uncharacterized protein</fullName>
    </submittedName>
</protein>
<proteinExistence type="predicted"/>
<dbReference type="InterPro" id="IPR036873">
    <property type="entry name" value="Rhodanese-like_dom_sf"/>
</dbReference>
<dbReference type="Gene3D" id="3.40.250.10">
    <property type="entry name" value="Rhodanese-like domain"/>
    <property type="match status" value="1"/>
</dbReference>
<keyword evidence="2" id="KW-1185">Reference proteome</keyword>
<name>A0A402D4W6_9BACT</name>
<gene>
    <name evidence="1" type="ORF">CCAX7_39850</name>
</gene>
<dbReference type="PANTHER" id="PTHR43031">
    <property type="entry name" value="FAD-DEPENDENT OXIDOREDUCTASE"/>
    <property type="match status" value="1"/>
</dbReference>
<dbReference type="OrthoDB" id="9811849at2"/>
<sequence length="109" mass="12088">MVFQPAYSHLSAAELQARLEKGDQPTLVDVRTPGEYFQYHLANIQLIPIDEFASRCQSELKADDEIVLICEHGVRSERAAQYLASLGYENVATMDGGMAAYQGEVIHGE</sequence>
<dbReference type="Proteomes" id="UP000287394">
    <property type="component" value="Chromosome"/>
</dbReference>
<dbReference type="AlphaFoldDB" id="A0A402D4W6"/>
<dbReference type="PROSITE" id="PS50206">
    <property type="entry name" value="RHODANESE_3"/>
    <property type="match status" value="1"/>
</dbReference>
<evidence type="ECO:0000313" key="1">
    <source>
        <dbReference type="EMBL" id="BDI31934.1"/>
    </source>
</evidence>
<accession>A0A402D4W6</accession>
<dbReference type="Pfam" id="PF00581">
    <property type="entry name" value="Rhodanese"/>
    <property type="match status" value="1"/>
</dbReference>
<dbReference type="InterPro" id="IPR001763">
    <property type="entry name" value="Rhodanese-like_dom"/>
</dbReference>
<organism evidence="1 2">
    <name type="scientific">Capsulimonas corticalis</name>
    <dbReference type="NCBI Taxonomy" id="2219043"/>
    <lineage>
        <taxon>Bacteria</taxon>
        <taxon>Bacillati</taxon>
        <taxon>Armatimonadota</taxon>
        <taxon>Armatimonadia</taxon>
        <taxon>Capsulimonadales</taxon>
        <taxon>Capsulimonadaceae</taxon>
        <taxon>Capsulimonas</taxon>
    </lineage>
</organism>
<dbReference type="SUPFAM" id="SSF52821">
    <property type="entry name" value="Rhodanese/Cell cycle control phosphatase"/>
    <property type="match status" value="1"/>
</dbReference>
<dbReference type="EMBL" id="AP025739">
    <property type="protein sequence ID" value="BDI31934.1"/>
    <property type="molecule type" value="Genomic_DNA"/>
</dbReference>
<dbReference type="CDD" id="cd00158">
    <property type="entry name" value="RHOD"/>
    <property type="match status" value="1"/>
</dbReference>
<dbReference type="RefSeq" id="WP_119324556.1">
    <property type="nucleotide sequence ID" value="NZ_AP025739.1"/>
</dbReference>
<dbReference type="FunCoup" id="A0A402D4W6">
    <property type="interactions" value="309"/>
</dbReference>
<dbReference type="KEGG" id="ccot:CCAX7_39850"/>
<reference evidence="1 2" key="1">
    <citation type="journal article" date="2019" name="Int. J. Syst. Evol. Microbiol.">
        <title>Capsulimonas corticalis gen. nov., sp. nov., an aerobic capsulated bacterium, of a novel bacterial order, Capsulimonadales ord. nov., of the class Armatimonadia of the phylum Armatimonadetes.</title>
        <authorList>
            <person name="Li J."/>
            <person name="Kudo C."/>
            <person name="Tonouchi A."/>
        </authorList>
    </citation>
    <scope>NUCLEOTIDE SEQUENCE [LARGE SCALE GENOMIC DNA]</scope>
    <source>
        <strain evidence="1 2">AX-7</strain>
    </source>
</reference>
<dbReference type="SMART" id="SM00450">
    <property type="entry name" value="RHOD"/>
    <property type="match status" value="1"/>
</dbReference>
<dbReference type="PANTHER" id="PTHR43031:SF17">
    <property type="entry name" value="SULFURTRANSFERASE YTWF-RELATED"/>
    <property type="match status" value="1"/>
</dbReference>
<dbReference type="InterPro" id="IPR050229">
    <property type="entry name" value="GlpE_sulfurtransferase"/>
</dbReference>
<evidence type="ECO:0000313" key="2">
    <source>
        <dbReference type="Proteomes" id="UP000287394"/>
    </source>
</evidence>